<name>L8FXP3_PSED2</name>
<dbReference type="Proteomes" id="UP000011064">
    <property type="component" value="Unassembled WGS sequence"/>
</dbReference>
<dbReference type="InParanoid" id="L8FXP3"/>
<feature type="compositionally biased region" description="Low complexity" evidence="1">
    <location>
        <begin position="1"/>
        <end position="20"/>
    </location>
</feature>
<protein>
    <submittedName>
        <fullName evidence="2">Uncharacterized protein</fullName>
    </submittedName>
</protein>
<feature type="compositionally biased region" description="Pro residues" evidence="1">
    <location>
        <begin position="30"/>
        <end position="47"/>
    </location>
</feature>
<keyword evidence="3" id="KW-1185">Reference proteome</keyword>
<dbReference type="EMBL" id="GL573383">
    <property type="protein sequence ID" value="ELR05339.1"/>
    <property type="molecule type" value="Genomic_DNA"/>
</dbReference>
<gene>
    <name evidence="2" type="ORF">GMDG_07322</name>
</gene>
<organism evidence="2 3">
    <name type="scientific">Pseudogymnoascus destructans (strain ATCC MYA-4855 / 20631-21)</name>
    <name type="common">Bat white-nose syndrome fungus</name>
    <name type="synonym">Geomyces destructans</name>
    <dbReference type="NCBI Taxonomy" id="658429"/>
    <lineage>
        <taxon>Eukaryota</taxon>
        <taxon>Fungi</taxon>
        <taxon>Dikarya</taxon>
        <taxon>Ascomycota</taxon>
        <taxon>Pezizomycotina</taxon>
        <taxon>Leotiomycetes</taxon>
        <taxon>Thelebolales</taxon>
        <taxon>Thelebolaceae</taxon>
        <taxon>Pseudogymnoascus</taxon>
    </lineage>
</organism>
<dbReference type="HOGENOM" id="CLU_129438_0_0_1"/>
<feature type="region of interest" description="Disordered" evidence="1">
    <location>
        <begin position="1"/>
        <end position="59"/>
    </location>
</feature>
<proteinExistence type="predicted"/>
<dbReference type="PANTHER" id="PTHR37852">
    <property type="entry name" value="YALI0B21208P"/>
    <property type="match status" value="1"/>
</dbReference>
<dbReference type="STRING" id="658429.L8FXP3"/>
<evidence type="ECO:0000313" key="3">
    <source>
        <dbReference type="Proteomes" id="UP000011064"/>
    </source>
</evidence>
<sequence>MDIYGPKSHPPSLSLSKLQSFTTQMASSPPNSPNPPANSPTAMAPPDPKPDAQSGTDAEDWTAAQKEALQAHLSARRTARTTDARLSLPTPQRLLVGTSTAFLVGLTLGGSHGFSLAGLRFRAENAHRLPKEPTGWYLYHKSKNYRMMLEGVREGVRMGGGWRCGRCCFWGRRRCGMW</sequence>
<evidence type="ECO:0000256" key="1">
    <source>
        <dbReference type="SAM" id="MobiDB-lite"/>
    </source>
</evidence>
<dbReference type="AlphaFoldDB" id="L8FXP3"/>
<dbReference type="PANTHER" id="PTHR37852:SF1">
    <property type="entry name" value="HIG1 DOMAIN-CONTAINING PROTEIN"/>
    <property type="match status" value="1"/>
</dbReference>
<dbReference type="VEuPathDB" id="FungiDB:GMDG_07322"/>
<reference evidence="3" key="1">
    <citation type="submission" date="2010-09" db="EMBL/GenBank/DDBJ databases">
        <title>The genome sequence of Geomyces destructans 20631-21.</title>
        <authorList>
            <consortium name="The Broad Institute Genome Sequencing Platform"/>
            <person name="Cuomo C.A."/>
            <person name="Blehert D.S."/>
            <person name="Lorch J.M."/>
            <person name="Young S.K."/>
            <person name="Zeng Q."/>
            <person name="Gargeya S."/>
            <person name="Fitzgerald M."/>
            <person name="Haas B."/>
            <person name="Abouelleil A."/>
            <person name="Alvarado L."/>
            <person name="Arachchi H.M."/>
            <person name="Berlin A."/>
            <person name="Brown A."/>
            <person name="Chapman S.B."/>
            <person name="Chen Z."/>
            <person name="Dunbar C."/>
            <person name="Freedman E."/>
            <person name="Gearin G."/>
            <person name="Gellesch M."/>
            <person name="Goldberg J."/>
            <person name="Griggs A."/>
            <person name="Gujja S."/>
            <person name="Heiman D."/>
            <person name="Howarth C."/>
            <person name="Larson L."/>
            <person name="Lui A."/>
            <person name="MacDonald P.J.P."/>
            <person name="Montmayeur A."/>
            <person name="Murphy C."/>
            <person name="Neiman D."/>
            <person name="Pearson M."/>
            <person name="Priest M."/>
            <person name="Roberts A."/>
            <person name="Saif S."/>
            <person name="Shea T."/>
            <person name="Shenoy N."/>
            <person name="Sisk P."/>
            <person name="Stolte C."/>
            <person name="Sykes S."/>
            <person name="Wortman J."/>
            <person name="Nusbaum C."/>
            <person name="Birren B."/>
        </authorList>
    </citation>
    <scope>NUCLEOTIDE SEQUENCE [LARGE SCALE GENOMIC DNA]</scope>
    <source>
        <strain evidence="3">ATCC MYA-4855 / 20631-21</strain>
    </source>
</reference>
<accession>L8FXP3</accession>
<dbReference type="OrthoDB" id="5584028at2759"/>
<evidence type="ECO:0000313" key="2">
    <source>
        <dbReference type="EMBL" id="ELR05339.1"/>
    </source>
</evidence>